<dbReference type="RefSeq" id="XP_003840939.1">
    <property type="nucleotide sequence ID" value="XM_003840891.1"/>
</dbReference>
<dbReference type="GO" id="GO:0016567">
    <property type="term" value="P:protein ubiquitination"/>
    <property type="evidence" value="ECO:0007669"/>
    <property type="project" value="TreeGrafter"/>
</dbReference>
<dbReference type="OMA" id="LACQVCY"/>
<reference evidence="5" key="1">
    <citation type="journal article" date="2011" name="Nat. Commun.">
        <title>Effector diversification within compartments of the Leptosphaeria maculans genome affected by Repeat-Induced Point mutations.</title>
        <authorList>
            <person name="Rouxel T."/>
            <person name="Grandaubert J."/>
            <person name="Hane J.K."/>
            <person name="Hoede C."/>
            <person name="van de Wouw A.P."/>
            <person name="Couloux A."/>
            <person name="Dominguez V."/>
            <person name="Anthouard V."/>
            <person name="Bally P."/>
            <person name="Bourras S."/>
            <person name="Cozijnsen A.J."/>
            <person name="Ciuffetti L.M."/>
            <person name="Degrave A."/>
            <person name="Dilmaghani A."/>
            <person name="Duret L."/>
            <person name="Fudal I."/>
            <person name="Goodwin S.B."/>
            <person name="Gout L."/>
            <person name="Glaser N."/>
            <person name="Linglin J."/>
            <person name="Kema G.H.J."/>
            <person name="Lapalu N."/>
            <person name="Lawrence C.B."/>
            <person name="May K."/>
            <person name="Meyer M."/>
            <person name="Ollivier B."/>
            <person name="Poulain J."/>
            <person name="Schoch C.L."/>
            <person name="Simon A."/>
            <person name="Spatafora J.W."/>
            <person name="Stachowiak A."/>
            <person name="Turgeon B.G."/>
            <person name="Tyler B.M."/>
            <person name="Vincent D."/>
            <person name="Weissenbach J."/>
            <person name="Amselem J."/>
            <person name="Quesneville H."/>
            <person name="Oliver R.P."/>
            <person name="Wincker P."/>
            <person name="Balesdent M.-H."/>
            <person name="Howlett B.J."/>
        </authorList>
    </citation>
    <scope>NUCLEOTIDE SEQUENCE [LARGE SCALE GENOMIC DNA]</scope>
    <source>
        <strain evidence="5">JN3 / isolate v23.1.3 / race Av1-4-5-6-7-8</strain>
    </source>
</reference>
<dbReference type="GO" id="GO:0006511">
    <property type="term" value="P:ubiquitin-dependent protein catabolic process"/>
    <property type="evidence" value="ECO:0007669"/>
    <property type="project" value="TreeGrafter"/>
</dbReference>
<feature type="compositionally biased region" description="Low complexity" evidence="2">
    <location>
        <begin position="407"/>
        <end position="437"/>
    </location>
</feature>
<evidence type="ECO:0000256" key="1">
    <source>
        <dbReference type="PROSITE-ProRule" id="PRU00175"/>
    </source>
</evidence>
<dbReference type="EMBL" id="FP929131">
    <property type="protein sequence ID" value="CBX97460.1"/>
    <property type="molecule type" value="Genomic_DNA"/>
</dbReference>
<feature type="region of interest" description="Disordered" evidence="2">
    <location>
        <begin position="471"/>
        <end position="497"/>
    </location>
</feature>
<dbReference type="GO" id="GO:0008270">
    <property type="term" value="F:zinc ion binding"/>
    <property type="evidence" value="ECO:0007669"/>
    <property type="project" value="UniProtKB-KW"/>
</dbReference>
<keyword evidence="1" id="KW-0863">Zinc-finger</keyword>
<protein>
    <recommendedName>
        <fullName evidence="3">RING-type domain-containing protein</fullName>
    </recommendedName>
</protein>
<dbReference type="Gene3D" id="3.30.40.10">
    <property type="entry name" value="Zinc/RING finger domain, C3HC4 (zinc finger)"/>
    <property type="match status" value="1"/>
</dbReference>
<dbReference type="GO" id="GO:0061630">
    <property type="term" value="F:ubiquitin protein ligase activity"/>
    <property type="evidence" value="ECO:0007669"/>
    <property type="project" value="TreeGrafter"/>
</dbReference>
<dbReference type="GeneID" id="13283753"/>
<dbReference type="eggNOG" id="ENOG502SBGS">
    <property type="taxonomic scope" value="Eukaryota"/>
</dbReference>
<evidence type="ECO:0000259" key="3">
    <source>
        <dbReference type="PROSITE" id="PS50089"/>
    </source>
</evidence>
<feature type="region of interest" description="Disordered" evidence="2">
    <location>
        <begin position="154"/>
        <end position="176"/>
    </location>
</feature>
<feature type="region of interest" description="Disordered" evidence="2">
    <location>
        <begin position="395"/>
        <end position="445"/>
    </location>
</feature>
<dbReference type="InParanoid" id="E5A1J6"/>
<dbReference type="PROSITE" id="PS50089">
    <property type="entry name" value="ZF_RING_2"/>
    <property type="match status" value="1"/>
</dbReference>
<dbReference type="OrthoDB" id="1711136at2759"/>
<accession>E5A1J6</accession>
<sequence length="564" mass="63670">MGTLTGDVPRLDSHCPHKLATSCRLTATPNCCACADERPHSQTYRVYIDGVGFVQRGTRWQGYCWFCKEFWTNRLAATDPPLEISQTRIPDVPDQTEFLARWNEFYQGYQIETLADGTEQWSAVLGERFSNVSPGFLPRTRALLEAGVRNDARRPGNRFARGRLPEEESQPEAPHQNIEDSLDRLLQQAADPEDDTWAMLQETVRNRSNNWTVVHEGRTVSARLWTSLQEEEILLASTYADEIPEMNAPEPPRPFTRQDAQLLRRREHFRRLFGSREDVQREDYESPVAAMYSRADARYRQAEERRAVAPVIGDDISVQERREIEEQLLWGVMQDSQAMSESLEREGDVWSYTPVPVVDQLTVPEDSVEDVPLDRTSPSIEHLTSFVEHIERMSDAFGRPGNPPTTTPSTTAATNPSLTATSSSSPLATTTPATQPTPRHPSDLSDIRTSLAHMTSELARLRLVSSNLATARRNPRVLPQPSPSLDNQPDRPPPATDAEMTKLLACQVCYQQLADTALLPCGHMVMCRWCADVVVPVRHAHIPVGVVKCPMCRKVVKQRFKIHM</sequence>
<dbReference type="InterPro" id="IPR001841">
    <property type="entry name" value="Znf_RING"/>
</dbReference>
<dbReference type="AlphaFoldDB" id="E5A1J6"/>
<evidence type="ECO:0000313" key="4">
    <source>
        <dbReference type="EMBL" id="CBX97460.1"/>
    </source>
</evidence>
<dbReference type="STRING" id="985895.E5A1J6"/>
<dbReference type="SMART" id="SM00184">
    <property type="entry name" value="RING"/>
    <property type="match status" value="1"/>
</dbReference>
<dbReference type="PANTHER" id="PTHR22696:SF1">
    <property type="entry name" value="E3 UBIQUITIN-PROTEIN LIGASE RNF26"/>
    <property type="match status" value="1"/>
</dbReference>
<name>E5A1J6_LEPMJ</name>
<dbReference type="Proteomes" id="UP000002668">
    <property type="component" value="Genome"/>
</dbReference>
<dbReference type="Pfam" id="PF13920">
    <property type="entry name" value="zf-C3HC4_3"/>
    <property type="match status" value="1"/>
</dbReference>
<keyword evidence="1" id="KW-0479">Metal-binding</keyword>
<dbReference type="VEuPathDB" id="FungiDB:LEMA_P105910.1"/>
<evidence type="ECO:0000256" key="2">
    <source>
        <dbReference type="SAM" id="MobiDB-lite"/>
    </source>
</evidence>
<proteinExistence type="predicted"/>
<organism evidence="5">
    <name type="scientific">Leptosphaeria maculans (strain JN3 / isolate v23.1.3 / race Av1-4-5-6-7-8)</name>
    <name type="common">Blackleg fungus</name>
    <name type="synonym">Phoma lingam</name>
    <dbReference type="NCBI Taxonomy" id="985895"/>
    <lineage>
        <taxon>Eukaryota</taxon>
        <taxon>Fungi</taxon>
        <taxon>Dikarya</taxon>
        <taxon>Ascomycota</taxon>
        <taxon>Pezizomycotina</taxon>
        <taxon>Dothideomycetes</taxon>
        <taxon>Pleosporomycetidae</taxon>
        <taxon>Pleosporales</taxon>
        <taxon>Pleosporineae</taxon>
        <taxon>Leptosphaeriaceae</taxon>
        <taxon>Plenodomus</taxon>
        <taxon>Plenodomus lingam/Leptosphaeria maculans species complex</taxon>
    </lineage>
</organism>
<feature type="domain" description="RING-type" evidence="3">
    <location>
        <begin position="506"/>
        <end position="553"/>
    </location>
</feature>
<evidence type="ECO:0000313" key="5">
    <source>
        <dbReference type="Proteomes" id="UP000002668"/>
    </source>
</evidence>
<dbReference type="PANTHER" id="PTHR22696">
    <property type="entry name" value="E3 UBIQUITIN-PROTEIN LIGASE RNF26"/>
    <property type="match status" value="1"/>
</dbReference>
<dbReference type="HOGENOM" id="CLU_012883_1_0_1"/>
<dbReference type="InterPro" id="IPR013083">
    <property type="entry name" value="Znf_RING/FYVE/PHD"/>
</dbReference>
<keyword evidence="1" id="KW-0862">Zinc</keyword>
<keyword evidence="5" id="KW-1185">Reference proteome</keyword>
<dbReference type="SUPFAM" id="SSF57850">
    <property type="entry name" value="RING/U-box"/>
    <property type="match status" value="1"/>
</dbReference>
<gene>
    <name evidence="4" type="ORF">LEMA_P105910.1</name>
</gene>